<protein>
    <submittedName>
        <fullName evidence="2">DUF2063 domain-containing protein</fullName>
    </submittedName>
</protein>
<evidence type="ECO:0000313" key="3">
    <source>
        <dbReference type="Proteomes" id="UP000605148"/>
    </source>
</evidence>
<sequence>MRVDPKAPAARDFAEGLLFPGHPVPAGVVGPDGAPDLKRFNVYRNNVIASLTDALAATYPAVRRLLGETYFSALAREFIRAHPPRSPVLIWFGQAFPGFMETFPPLAGYPYLGDVARAEWFWLQAYHAADVAPLDPALLQAVPSDGLGLVRFQPHPAASVVRSRFPVHCLLQANRFLAGQEVDVDMTQSQDVLISRPDVDVLVVRLKPGGAVFTQALLDGVALEQAAQQASETTEGFSLAPCLRDVLASGALAHMNR</sequence>
<evidence type="ECO:0000259" key="1">
    <source>
        <dbReference type="Pfam" id="PF09836"/>
    </source>
</evidence>
<dbReference type="Gene3D" id="1.10.150.690">
    <property type="entry name" value="DUF2063"/>
    <property type="match status" value="1"/>
</dbReference>
<dbReference type="Proteomes" id="UP000605148">
    <property type="component" value="Unassembled WGS sequence"/>
</dbReference>
<dbReference type="EMBL" id="BMFA01000001">
    <property type="protein sequence ID" value="GGB32271.1"/>
    <property type="molecule type" value="Genomic_DNA"/>
</dbReference>
<keyword evidence="3" id="KW-1185">Reference proteome</keyword>
<dbReference type="OrthoDB" id="4146344at2"/>
<organism evidence="2 3">
    <name type="scientific">Roseibium aquae</name>
    <dbReference type="NCBI Taxonomy" id="1323746"/>
    <lineage>
        <taxon>Bacteria</taxon>
        <taxon>Pseudomonadati</taxon>
        <taxon>Pseudomonadota</taxon>
        <taxon>Alphaproteobacteria</taxon>
        <taxon>Hyphomicrobiales</taxon>
        <taxon>Stappiaceae</taxon>
        <taxon>Roseibium</taxon>
    </lineage>
</organism>
<name>A0A916T6Y1_9HYPH</name>
<feature type="domain" description="Putative DNA-binding" evidence="1">
    <location>
        <begin position="11"/>
        <end position="100"/>
    </location>
</feature>
<evidence type="ECO:0000313" key="2">
    <source>
        <dbReference type="EMBL" id="GGB32271.1"/>
    </source>
</evidence>
<dbReference type="InterPro" id="IPR018640">
    <property type="entry name" value="DUF2063"/>
</dbReference>
<comment type="caution">
    <text evidence="2">The sequence shown here is derived from an EMBL/GenBank/DDBJ whole genome shotgun (WGS) entry which is preliminary data.</text>
</comment>
<dbReference type="Pfam" id="PF09836">
    <property type="entry name" value="DUF2063"/>
    <property type="match status" value="1"/>
</dbReference>
<dbReference type="RefSeq" id="WP_150493268.1">
    <property type="nucleotide sequence ID" value="NZ_BMFA01000001.1"/>
</dbReference>
<dbReference type="AlphaFoldDB" id="A0A916T6Y1"/>
<reference evidence="2" key="1">
    <citation type="journal article" date="2014" name="Int. J. Syst. Evol. Microbiol.">
        <title>Complete genome sequence of Corynebacterium casei LMG S-19264T (=DSM 44701T), isolated from a smear-ripened cheese.</title>
        <authorList>
            <consortium name="US DOE Joint Genome Institute (JGI-PGF)"/>
            <person name="Walter F."/>
            <person name="Albersmeier A."/>
            <person name="Kalinowski J."/>
            <person name="Ruckert C."/>
        </authorList>
    </citation>
    <scope>NUCLEOTIDE SEQUENCE</scope>
    <source>
        <strain evidence="2">CGMCC 1.12426</strain>
    </source>
</reference>
<reference evidence="2" key="2">
    <citation type="submission" date="2020-09" db="EMBL/GenBank/DDBJ databases">
        <authorList>
            <person name="Sun Q."/>
            <person name="Zhou Y."/>
        </authorList>
    </citation>
    <scope>NUCLEOTIDE SEQUENCE</scope>
    <source>
        <strain evidence="2">CGMCC 1.12426</strain>
    </source>
</reference>
<dbReference type="InterPro" id="IPR044922">
    <property type="entry name" value="DUF2063_N_sf"/>
</dbReference>
<accession>A0A916T6Y1</accession>
<gene>
    <name evidence="2" type="ORF">GCM10011316_00470</name>
</gene>
<proteinExistence type="predicted"/>